<comment type="similarity">
    <text evidence="1">Belongs to the class-I pyridine nucleotide-disulfide oxidoreductase family.</text>
</comment>
<name>A0A7T7MA93_9ACTO</name>
<dbReference type="InterPro" id="IPR023753">
    <property type="entry name" value="FAD/NAD-binding_dom"/>
</dbReference>
<dbReference type="PRINTS" id="PR00411">
    <property type="entry name" value="PNDRDTASEI"/>
</dbReference>
<dbReference type="AlphaFoldDB" id="A0A7T7MA93"/>
<keyword evidence="2" id="KW-0285">Flavoprotein</keyword>
<feature type="binding site" evidence="5">
    <location>
        <position position="89"/>
    </location>
    <ligand>
        <name>FAD</name>
        <dbReference type="ChEBI" id="CHEBI:57692"/>
    </ligand>
</feature>
<dbReference type="InterPro" id="IPR016156">
    <property type="entry name" value="FAD/NAD-linked_Rdtase_dimer_sf"/>
</dbReference>
<dbReference type="Proteomes" id="UP000595895">
    <property type="component" value="Chromosome"/>
</dbReference>
<evidence type="ECO:0000256" key="5">
    <source>
        <dbReference type="PIRSR" id="PIRSR000350-3"/>
    </source>
</evidence>
<feature type="domain" description="FAD/NAD(P)-binding" evidence="8">
    <location>
        <begin position="42"/>
        <end position="328"/>
    </location>
</feature>
<dbReference type="GO" id="GO:0006103">
    <property type="term" value="P:2-oxoglutarate metabolic process"/>
    <property type="evidence" value="ECO:0007669"/>
    <property type="project" value="TreeGrafter"/>
</dbReference>
<feature type="binding site" evidence="5">
    <location>
        <begin position="178"/>
        <end position="180"/>
    </location>
    <ligand>
        <name>FAD</name>
        <dbReference type="ChEBI" id="CHEBI:57692"/>
    </ligand>
</feature>
<keyword evidence="10" id="KW-1185">Reference proteome</keyword>
<dbReference type="PANTHER" id="PTHR22912">
    <property type="entry name" value="DISULFIDE OXIDOREDUCTASE"/>
    <property type="match status" value="1"/>
</dbReference>
<dbReference type="SUPFAM" id="SSF51905">
    <property type="entry name" value="FAD/NAD(P)-binding domain"/>
    <property type="match status" value="1"/>
</dbReference>
<evidence type="ECO:0000256" key="6">
    <source>
        <dbReference type="PIRSR" id="PIRSR000350-4"/>
    </source>
</evidence>
<dbReference type="InterPro" id="IPR050151">
    <property type="entry name" value="Class-I_Pyr_Nuc-Dis_Oxidored"/>
</dbReference>
<gene>
    <name evidence="9" type="ORF">JG540_02575</name>
</gene>
<keyword evidence="3 5" id="KW-0274">FAD</keyword>
<dbReference type="RefSeq" id="WP_200276826.1">
    <property type="nucleotide sequence ID" value="NZ_CP066802.1"/>
</dbReference>
<dbReference type="EMBL" id="CP066802">
    <property type="protein sequence ID" value="QQM67788.1"/>
    <property type="molecule type" value="Genomic_DNA"/>
</dbReference>
<dbReference type="GO" id="GO:0004148">
    <property type="term" value="F:dihydrolipoyl dehydrogenase (NADH) activity"/>
    <property type="evidence" value="ECO:0007669"/>
    <property type="project" value="TreeGrafter"/>
</dbReference>
<keyword evidence="4 5" id="KW-0520">NAD</keyword>
<evidence type="ECO:0000256" key="4">
    <source>
        <dbReference type="ARBA" id="ARBA00023027"/>
    </source>
</evidence>
<evidence type="ECO:0000259" key="8">
    <source>
        <dbReference type="Pfam" id="PF07992"/>
    </source>
</evidence>
<dbReference type="Pfam" id="PF02852">
    <property type="entry name" value="Pyr_redox_dim"/>
    <property type="match status" value="1"/>
</dbReference>
<dbReference type="Gene3D" id="3.50.50.60">
    <property type="entry name" value="FAD/NAD(P)-binding domain"/>
    <property type="match status" value="2"/>
</dbReference>
<feature type="domain" description="Pyridine nucleotide-disulphide oxidoreductase dimerisation" evidence="7">
    <location>
        <begin position="385"/>
        <end position="491"/>
    </location>
</feature>
<organism evidence="9 10">
    <name type="scientific">Actinomyces weissii</name>
    <dbReference type="NCBI Taxonomy" id="675090"/>
    <lineage>
        <taxon>Bacteria</taxon>
        <taxon>Bacillati</taxon>
        <taxon>Actinomycetota</taxon>
        <taxon>Actinomycetes</taxon>
        <taxon>Actinomycetales</taxon>
        <taxon>Actinomycetaceae</taxon>
        <taxon>Actinomyces</taxon>
    </lineage>
</organism>
<proteinExistence type="inferred from homology"/>
<evidence type="ECO:0000256" key="3">
    <source>
        <dbReference type="ARBA" id="ARBA00022827"/>
    </source>
</evidence>
<evidence type="ECO:0000313" key="9">
    <source>
        <dbReference type="EMBL" id="QQM67788.1"/>
    </source>
</evidence>
<feature type="binding site" evidence="5">
    <location>
        <begin position="213"/>
        <end position="220"/>
    </location>
    <ligand>
        <name>NAD(+)</name>
        <dbReference type="ChEBI" id="CHEBI:57540"/>
    </ligand>
</feature>
<protein>
    <submittedName>
        <fullName evidence="9">NAD(P)/FAD-dependent oxidoreductase</fullName>
    </submittedName>
</protein>
<sequence length="508" mass="52664">MSSTKNPENLVPQSAGLTTVAAQAAQGSALAGPVPAEPTEVYDVVVVGGGPAGENVAQYATQGTSLTVALVEGELLGGECAYYACMPSKALLRPLEVAAASRNLPGLTAAQPSANGLLERRDQWTSRYDDAGQLRWAQSLGIEVLRGWGRLVGERRVAVSGPAGVRLVEARHAVVLATGSRPVVPPPLRDVAAWDSRDVTAVKDVPERLVIVGGGVVACEAATWMTALGSKVTMVVRGGRLLATSEPFASQLVEKALTDLGVRVVTGLQVESCTRDEVAPAPELGRIHGGPLRVQGGGGVLEADEVLVATGRRPALEGLGLESVGLTAQDVTSGNLPQWLHAVGDASGRNPLTHMGKYQARVIGERIAALAAGRTPEEVPEIVPVPRVVFTDPQVAASGLTEAQARAQGLDVVTATVPYTSAAGAALLRDDAHGQAMLVVDRASRTLVGATFVGPEAGEMIHAATIAIVGRVPVELLRHAVPAYPTASEIWLRLVESLPAELLHPAQD</sequence>
<evidence type="ECO:0000313" key="10">
    <source>
        <dbReference type="Proteomes" id="UP000595895"/>
    </source>
</evidence>
<dbReference type="InterPro" id="IPR036188">
    <property type="entry name" value="FAD/NAD-bd_sf"/>
</dbReference>
<dbReference type="PIRSF" id="PIRSF000350">
    <property type="entry name" value="Mercury_reductase_MerA"/>
    <property type="match status" value="1"/>
</dbReference>
<comment type="cofactor">
    <cofactor evidence="5">
        <name>FAD</name>
        <dbReference type="ChEBI" id="CHEBI:57692"/>
    </cofactor>
    <text evidence="5">Binds 1 FAD per subunit.</text>
</comment>
<dbReference type="Gene3D" id="3.30.390.30">
    <property type="match status" value="1"/>
</dbReference>
<evidence type="ECO:0000256" key="1">
    <source>
        <dbReference type="ARBA" id="ARBA00007532"/>
    </source>
</evidence>
<feature type="binding site" evidence="5">
    <location>
        <position position="149"/>
    </location>
    <ligand>
        <name>FAD</name>
        <dbReference type="ChEBI" id="CHEBI:57692"/>
    </ligand>
</feature>
<keyword evidence="5" id="KW-0547">Nucleotide-binding</keyword>
<evidence type="ECO:0000256" key="2">
    <source>
        <dbReference type="ARBA" id="ARBA00022630"/>
    </source>
</evidence>
<dbReference type="PRINTS" id="PR00368">
    <property type="entry name" value="FADPNR"/>
</dbReference>
<dbReference type="InterPro" id="IPR001100">
    <property type="entry name" value="Pyr_nuc-diS_OxRdtase"/>
</dbReference>
<accession>A0A7T7MA93</accession>
<dbReference type="KEGG" id="awe:JG540_02575"/>
<dbReference type="Pfam" id="PF07992">
    <property type="entry name" value="Pyr_redox_2"/>
    <property type="match status" value="1"/>
</dbReference>
<dbReference type="GO" id="GO:0050660">
    <property type="term" value="F:flavin adenine dinucleotide binding"/>
    <property type="evidence" value="ECO:0007669"/>
    <property type="project" value="TreeGrafter"/>
</dbReference>
<dbReference type="InterPro" id="IPR004099">
    <property type="entry name" value="Pyr_nucl-diS_OxRdtase_dimer"/>
</dbReference>
<dbReference type="SUPFAM" id="SSF55424">
    <property type="entry name" value="FAD/NAD-linked reductases, dimerisation (C-terminal) domain"/>
    <property type="match status" value="1"/>
</dbReference>
<reference evidence="9 10" key="1">
    <citation type="submission" date="2020-12" db="EMBL/GenBank/DDBJ databases">
        <authorList>
            <person name="Zhou J."/>
        </authorList>
    </citation>
    <scope>NUCLEOTIDE SEQUENCE [LARGE SCALE GENOMIC DNA]</scope>
    <source>
        <strain evidence="9 10">CCUG 61299</strain>
    </source>
</reference>
<feature type="disulfide bond" description="Redox-active" evidence="6">
    <location>
        <begin position="80"/>
        <end position="85"/>
    </location>
</feature>
<feature type="binding site" evidence="5">
    <location>
        <position position="311"/>
    </location>
    <ligand>
        <name>NAD(+)</name>
        <dbReference type="ChEBI" id="CHEBI:57540"/>
    </ligand>
</feature>
<feature type="binding site" evidence="5">
    <location>
        <position position="345"/>
    </location>
    <ligand>
        <name>FAD</name>
        <dbReference type="ChEBI" id="CHEBI:57692"/>
    </ligand>
</feature>
<evidence type="ECO:0000259" key="7">
    <source>
        <dbReference type="Pfam" id="PF02852"/>
    </source>
</evidence>
<dbReference type="PANTHER" id="PTHR22912:SF151">
    <property type="entry name" value="DIHYDROLIPOYL DEHYDROGENASE, MITOCHONDRIAL"/>
    <property type="match status" value="1"/>
</dbReference>